<protein>
    <recommendedName>
        <fullName evidence="4">Carbohydrate-binding family 6 protein</fullName>
    </recommendedName>
</protein>
<evidence type="ECO:0000256" key="1">
    <source>
        <dbReference type="SAM" id="SignalP"/>
    </source>
</evidence>
<dbReference type="PROSITE" id="PS51257">
    <property type="entry name" value="PROKAR_LIPOPROTEIN"/>
    <property type="match status" value="1"/>
</dbReference>
<accession>A0ABW2Z2L1</accession>
<keyword evidence="1" id="KW-0732">Signal</keyword>
<evidence type="ECO:0008006" key="4">
    <source>
        <dbReference type="Google" id="ProtNLM"/>
    </source>
</evidence>
<gene>
    <name evidence="2" type="ORF">ACFQZS_17470</name>
</gene>
<dbReference type="RefSeq" id="WP_377102265.1">
    <property type="nucleotide sequence ID" value="NZ_JBHTHU010000022.1"/>
</dbReference>
<keyword evidence="3" id="KW-1185">Reference proteome</keyword>
<feature type="signal peptide" evidence="1">
    <location>
        <begin position="1"/>
        <end position="20"/>
    </location>
</feature>
<feature type="chain" id="PRO_5045260882" description="Carbohydrate-binding family 6 protein" evidence="1">
    <location>
        <begin position="21"/>
        <end position="715"/>
    </location>
</feature>
<name>A0ABW2Z2L1_9SPHI</name>
<reference evidence="3" key="1">
    <citation type="journal article" date="2019" name="Int. J. Syst. Evol. Microbiol.">
        <title>The Global Catalogue of Microorganisms (GCM) 10K type strain sequencing project: providing services to taxonomists for standard genome sequencing and annotation.</title>
        <authorList>
            <consortium name="The Broad Institute Genomics Platform"/>
            <consortium name="The Broad Institute Genome Sequencing Center for Infectious Disease"/>
            <person name="Wu L."/>
            <person name="Ma J."/>
        </authorList>
    </citation>
    <scope>NUCLEOTIDE SEQUENCE [LARGE SCALE GENOMIC DNA]</scope>
    <source>
        <strain evidence="3">CCUG 63418</strain>
    </source>
</reference>
<evidence type="ECO:0000313" key="2">
    <source>
        <dbReference type="EMBL" id="MFD0751947.1"/>
    </source>
</evidence>
<dbReference type="EMBL" id="JBHTHU010000022">
    <property type="protein sequence ID" value="MFD0751947.1"/>
    <property type="molecule type" value="Genomic_DNA"/>
</dbReference>
<sequence>MKKSLPFIALCLLSSCYVIAQQKQAIFISYNKAQPQQAFGVAQLEKAVATQNISLAKSATGAIVVKTVVTSSLKPQAYSFKKQGANYVVSGGDATGVMYGLTELADQLSLHKSIAAIKPFADKPYIAKRGIKFNIPLDARTPSYADEGTAAQNNIITMWDFTYWQNYLDNLARYRYNVLSFWSLHQFPSMVKVPEYPDVALDDVYVLDDLKGKTMHVVKKITIDEKIAFWKKVFKYANDRGIEIQWYNWSVFVNGAEGKHNIKEKQDDPVAIDYTRKSVKQFLLTYPNVTAMGVTAGENLDTKLTGKYTIENWLAQTFGQGMMDAQKANPALKKVKFIFRQHYTKMDLVKEAFKGYTGPFESEFKYSRARMYSTVSPPWFDSIYRADAEKYKLKIWQNVRNDDIFIYRWGAPEYAEQFMKNFPTDISPGYVIGPDGYMYGRDFSSKNADVYGKTEIEKNWYSFMIWGRAGYNPNLPVSFYKDQLRLRFPGTDVDKLYTTWSATADVISWIDKLCFKPNDFEMHMEGSYNRQGFFDLNSMIASAELPVQNVISIADFANAEGKTSKITPFEIADKLDAAAAILLNGSETVPHTKDADLDETIADFKSWGYMARYYAAKFRGATYTALLRKTGKEEYREKAVAALTTALADWKNYCAVSTPRYKPQVFGRIPRKVFDWVSFIPDVEKDIEIAKTAKQGEPVKVAKDNILWKITSKYY</sequence>
<evidence type="ECO:0000313" key="3">
    <source>
        <dbReference type="Proteomes" id="UP001596958"/>
    </source>
</evidence>
<organism evidence="2 3">
    <name type="scientific">Mucilaginibacter calamicampi</name>
    <dbReference type="NCBI Taxonomy" id="1302352"/>
    <lineage>
        <taxon>Bacteria</taxon>
        <taxon>Pseudomonadati</taxon>
        <taxon>Bacteroidota</taxon>
        <taxon>Sphingobacteriia</taxon>
        <taxon>Sphingobacteriales</taxon>
        <taxon>Sphingobacteriaceae</taxon>
        <taxon>Mucilaginibacter</taxon>
    </lineage>
</organism>
<comment type="caution">
    <text evidence="2">The sequence shown here is derived from an EMBL/GenBank/DDBJ whole genome shotgun (WGS) entry which is preliminary data.</text>
</comment>
<dbReference type="Proteomes" id="UP001596958">
    <property type="component" value="Unassembled WGS sequence"/>
</dbReference>
<proteinExistence type="predicted"/>